<feature type="domain" description="Glycosyl transferase family 51" evidence="20">
    <location>
        <begin position="73"/>
        <end position="247"/>
    </location>
</feature>
<dbReference type="PANTHER" id="PTHR32282:SF11">
    <property type="entry name" value="PENICILLIN-BINDING PROTEIN 1B"/>
    <property type="match status" value="1"/>
</dbReference>
<dbReference type="Pfam" id="PF00912">
    <property type="entry name" value="Transgly"/>
    <property type="match status" value="1"/>
</dbReference>
<evidence type="ECO:0000313" key="22">
    <source>
        <dbReference type="Proteomes" id="UP000178529"/>
    </source>
</evidence>
<dbReference type="GO" id="GO:0008955">
    <property type="term" value="F:peptidoglycan glycosyltransferase activity"/>
    <property type="evidence" value="ECO:0007669"/>
    <property type="project" value="UniProtKB-EC"/>
</dbReference>
<dbReference type="InterPro" id="IPR036950">
    <property type="entry name" value="PBP_transglycosylase"/>
</dbReference>
<keyword evidence="10" id="KW-0133">Cell shape</keyword>
<evidence type="ECO:0000256" key="11">
    <source>
        <dbReference type="ARBA" id="ARBA00022984"/>
    </source>
</evidence>
<dbReference type="InterPro" id="IPR001460">
    <property type="entry name" value="PCN-bd_Tpept"/>
</dbReference>
<feature type="transmembrane region" description="Helical" evidence="18">
    <location>
        <begin position="21"/>
        <end position="45"/>
    </location>
</feature>
<dbReference type="GO" id="GO:0006508">
    <property type="term" value="P:proteolysis"/>
    <property type="evidence" value="ECO:0007669"/>
    <property type="project" value="UniProtKB-KW"/>
</dbReference>
<evidence type="ECO:0000313" key="21">
    <source>
        <dbReference type="EMBL" id="OHA68996.1"/>
    </source>
</evidence>
<protein>
    <recommendedName>
        <fullName evidence="16">peptidoglycan glycosyltransferase</fullName>
        <ecNumber evidence="16">2.4.99.28</ecNumber>
    </recommendedName>
</protein>
<dbReference type="EC" id="2.4.99.28" evidence="16"/>
<evidence type="ECO:0000256" key="16">
    <source>
        <dbReference type="ARBA" id="ARBA00044770"/>
    </source>
</evidence>
<dbReference type="EMBL" id="MHTY01000010">
    <property type="protein sequence ID" value="OHA68996.1"/>
    <property type="molecule type" value="Genomic_DNA"/>
</dbReference>
<proteinExistence type="predicted"/>
<dbReference type="Proteomes" id="UP000178529">
    <property type="component" value="Unassembled WGS sequence"/>
</dbReference>
<dbReference type="SUPFAM" id="SSF53955">
    <property type="entry name" value="Lysozyme-like"/>
    <property type="match status" value="1"/>
</dbReference>
<organism evidence="21 22">
    <name type="scientific">Candidatus Wildermuthbacteria bacterium RIFCSPHIGHO2_02_FULL_48_16</name>
    <dbReference type="NCBI Taxonomy" id="1802453"/>
    <lineage>
        <taxon>Bacteria</taxon>
        <taxon>Candidatus Wildermuthiibacteriota</taxon>
    </lineage>
</organism>
<comment type="pathway">
    <text evidence="2">Cell wall biogenesis; peptidoglycan biosynthesis.</text>
</comment>
<evidence type="ECO:0000256" key="9">
    <source>
        <dbReference type="ARBA" id="ARBA00022801"/>
    </source>
</evidence>
<keyword evidence="14" id="KW-0511">Multifunctional enzyme</keyword>
<dbReference type="FunFam" id="1.10.3810.10:FF:000003">
    <property type="entry name" value="Penicillin-binding protein 1a"/>
    <property type="match status" value="1"/>
</dbReference>
<evidence type="ECO:0000256" key="2">
    <source>
        <dbReference type="ARBA" id="ARBA00004752"/>
    </source>
</evidence>
<reference evidence="21 22" key="1">
    <citation type="journal article" date="2016" name="Nat. Commun.">
        <title>Thousands of microbial genomes shed light on interconnected biogeochemical processes in an aquifer system.</title>
        <authorList>
            <person name="Anantharaman K."/>
            <person name="Brown C.T."/>
            <person name="Hug L.A."/>
            <person name="Sharon I."/>
            <person name="Castelle C.J."/>
            <person name="Probst A.J."/>
            <person name="Thomas B.C."/>
            <person name="Singh A."/>
            <person name="Wilkins M.J."/>
            <person name="Karaoz U."/>
            <person name="Brodie E.L."/>
            <person name="Williams K.H."/>
            <person name="Hubbard S.S."/>
            <person name="Banfield J.F."/>
        </authorList>
    </citation>
    <scope>NUCLEOTIDE SEQUENCE [LARGE SCALE GENOMIC DNA]</scope>
</reference>
<dbReference type="Gene3D" id="3.40.710.10">
    <property type="entry name" value="DD-peptidase/beta-lactamase superfamily"/>
    <property type="match status" value="1"/>
</dbReference>
<evidence type="ECO:0000256" key="15">
    <source>
        <dbReference type="ARBA" id="ARBA00023316"/>
    </source>
</evidence>
<evidence type="ECO:0000256" key="10">
    <source>
        <dbReference type="ARBA" id="ARBA00022960"/>
    </source>
</evidence>
<evidence type="ECO:0000256" key="14">
    <source>
        <dbReference type="ARBA" id="ARBA00023268"/>
    </source>
</evidence>
<keyword evidence="8 18" id="KW-0812">Transmembrane</keyword>
<keyword evidence="13 18" id="KW-0472">Membrane</keyword>
<evidence type="ECO:0000256" key="18">
    <source>
        <dbReference type="SAM" id="Phobius"/>
    </source>
</evidence>
<keyword evidence="12 18" id="KW-1133">Transmembrane helix</keyword>
<dbReference type="SUPFAM" id="SSF56601">
    <property type="entry name" value="beta-lactamase/transpeptidase-like"/>
    <property type="match status" value="1"/>
</dbReference>
<dbReference type="GO" id="GO:0004180">
    <property type="term" value="F:carboxypeptidase activity"/>
    <property type="evidence" value="ECO:0007669"/>
    <property type="project" value="UniProtKB-KW"/>
</dbReference>
<dbReference type="InterPro" id="IPR001264">
    <property type="entry name" value="Glyco_trans_51"/>
</dbReference>
<dbReference type="InterPro" id="IPR012338">
    <property type="entry name" value="Beta-lactam/transpept-like"/>
</dbReference>
<keyword evidence="6" id="KW-0328">Glycosyltransferase</keyword>
<evidence type="ECO:0000256" key="12">
    <source>
        <dbReference type="ARBA" id="ARBA00022989"/>
    </source>
</evidence>
<name>A0A1G2R813_9BACT</name>
<keyword evidence="3" id="KW-1003">Cell membrane</keyword>
<evidence type="ECO:0000256" key="8">
    <source>
        <dbReference type="ARBA" id="ARBA00022692"/>
    </source>
</evidence>
<keyword evidence="11" id="KW-0573">Peptidoglycan synthesis</keyword>
<keyword evidence="4" id="KW-0121">Carboxypeptidase</keyword>
<dbReference type="GO" id="GO:0071555">
    <property type="term" value="P:cell wall organization"/>
    <property type="evidence" value="ECO:0007669"/>
    <property type="project" value="UniProtKB-KW"/>
</dbReference>
<keyword evidence="9" id="KW-0378">Hydrolase</keyword>
<evidence type="ECO:0000256" key="5">
    <source>
        <dbReference type="ARBA" id="ARBA00022670"/>
    </source>
</evidence>
<comment type="catalytic activity">
    <reaction evidence="17">
        <text>[GlcNAc-(1-&gt;4)-Mur2Ac(oyl-L-Ala-gamma-D-Glu-L-Lys-D-Ala-D-Ala)](n)-di-trans,octa-cis-undecaprenyl diphosphate + beta-D-GlcNAc-(1-&gt;4)-Mur2Ac(oyl-L-Ala-gamma-D-Glu-L-Lys-D-Ala-D-Ala)-di-trans,octa-cis-undecaprenyl diphosphate = [GlcNAc-(1-&gt;4)-Mur2Ac(oyl-L-Ala-gamma-D-Glu-L-Lys-D-Ala-D-Ala)](n+1)-di-trans,octa-cis-undecaprenyl diphosphate + di-trans,octa-cis-undecaprenyl diphosphate + H(+)</text>
        <dbReference type="Rhea" id="RHEA:23708"/>
        <dbReference type="Rhea" id="RHEA-COMP:9602"/>
        <dbReference type="Rhea" id="RHEA-COMP:9603"/>
        <dbReference type="ChEBI" id="CHEBI:15378"/>
        <dbReference type="ChEBI" id="CHEBI:58405"/>
        <dbReference type="ChEBI" id="CHEBI:60033"/>
        <dbReference type="ChEBI" id="CHEBI:78435"/>
        <dbReference type="EC" id="2.4.99.28"/>
    </reaction>
</comment>
<evidence type="ECO:0000256" key="3">
    <source>
        <dbReference type="ARBA" id="ARBA00022475"/>
    </source>
</evidence>
<keyword evidence="5" id="KW-0645">Protease</keyword>
<evidence type="ECO:0000256" key="17">
    <source>
        <dbReference type="ARBA" id="ARBA00049902"/>
    </source>
</evidence>
<dbReference type="Pfam" id="PF00905">
    <property type="entry name" value="Transpeptidase"/>
    <property type="match status" value="1"/>
</dbReference>
<dbReference type="InterPro" id="IPR023346">
    <property type="entry name" value="Lysozyme-like_dom_sf"/>
</dbReference>
<evidence type="ECO:0000259" key="20">
    <source>
        <dbReference type="Pfam" id="PF00912"/>
    </source>
</evidence>
<evidence type="ECO:0000256" key="13">
    <source>
        <dbReference type="ARBA" id="ARBA00023136"/>
    </source>
</evidence>
<dbReference type="GO" id="GO:0009252">
    <property type="term" value="P:peptidoglycan biosynthetic process"/>
    <property type="evidence" value="ECO:0007669"/>
    <property type="project" value="UniProtKB-KW"/>
</dbReference>
<dbReference type="GO" id="GO:0005886">
    <property type="term" value="C:plasma membrane"/>
    <property type="evidence" value="ECO:0007669"/>
    <property type="project" value="UniProtKB-SubCell"/>
</dbReference>
<keyword evidence="7" id="KW-0808">Transferase</keyword>
<evidence type="ECO:0000256" key="7">
    <source>
        <dbReference type="ARBA" id="ARBA00022679"/>
    </source>
</evidence>
<dbReference type="GO" id="GO:0030288">
    <property type="term" value="C:outer membrane-bounded periplasmic space"/>
    <property type="evidence" value="ECO:0007669"/>
    <property type="project" value="TreeGrafter"/>
</dbReference>
<comment type="caution">
    <text evidence="21">The sequence shown here is derived from an EMBL/GenBank/DDBJ whole genome shotgun (WGS) entry which is preliminary data.</text>
</comment>
<dbReference type="NCBIfam" id="TIGR02074">
    <property type="entry name" value="PBP_1a_fam"/>
    <property type="match status" value="1"/>
</dbReference>
<feature type="domain" description="Penicillin-binding protein transpeptidase" evidence="19">
    <location>
        <begin position="336"/>
        <end position="596"/>
    </location>
</feature>
<sequence length="638" mass="71205">MAKTRRYKKTFGGKKFSTLRKFLWVVPFAIFVPLLLGATVFVYYAKDLPRPESFTELVLARPSKIYDRTGETLLYEIYGEERREYVPLGEVPVHLRNAIIATEDANFYGHIGIDPKGIARAILVNLSLRSPSQGGSTLSQQLIRSSFLTQKKTLERKIQEIVLALELERRYSKDEILEFYLNQVPLGSNAYGVAAASRLYFQKHPSQLSLAESAILAAMIQAPSYYSPFGSHREELLLRKDYVLSRMEDLGFIDEQTAALAKLEELVFAESTETLKAPHFTLRVMDYLLEKYGEEFVRENGLRVYTSLDWKLQEEAEKAVAKYAKQNQSFHGYNAALVALDPKTGHILAMVGSKDWFADSFPKDCVPGKDCLFDPKVNVATRGRQPGSAFKPFAYVTAFAKGATDATVVVDELTNFGVWGGKEYIPQNYDGKFRGPVTLRQSLAQSLNIPSIKVLLEFAGLRESIQTARDMGLSTIQDNPSLYGPSLVLGGGEVKLLDLVGAYGVFAAHGQRTQPIDILRIEDAEGRVLEQKTPSPIRVIDPQYADMVTDVLSDNEARTPIFGPASLLYFPDRKVSAKTGTTQDFRDGWIVGYTESIAAGVWVGNNDNSVMSKEPGVVLAGPIWHDFLLKAIPYWENL</sequence>
<dbReference type="PANTHER" id="PTHR32282">
    <property type="entry name" value="BINDING PROTEIN TRANSPEPTIDASE, PUTATIVE-RELATED"/>
    <property type="match status" value="1"/>
</dbReference>
<evidence type="ECO:0000259" key="19">
    <source>
        <dbReference type="Pfam" id="PF00905"/>
    </source>
</evidence>
<dbReference type="InterPro" id="IPR050396">
    <property type="entry name" value="Glycosyltr_51/Transpeptidase"/>
</dbReference>
<dbReference type="GO" id="GO:0008360">
    <property type="term" value="P:regulation of cell shape"/>
    <property type="evidence" value="ECO:0007669"/>
    <property type="project" value="UniProtKB-KW"/>
</dbReference>
<evidence type="ECO:0000256" key="4">
    <source>
        <dbReference type="ARBA" id="ARBA00022645"/>
    </source>
</evidence>
<evidence type="ECO:0000256" key="6">
    <source>
        <dbReference type="ARBA" id="ARBA00022676"/>
    </source>
</evidence>
<dbReference type="Gene3D" id="1.10.3810.10">
    <property type="entry name" value="Biosynthetic peptidoglycan transglycosylase-like"/>
    <property type="match status" value="1"/>
</dbReference>
<comment type="subcellular location">
    <subcellularLocation>
        <location evidence="1">Cell membrane</location>
    </subcellularLocation>
</comment>
<evidence type="ECO:0000256" key="1">
    <source>
        <dbReference type="ARBA" id="ARBA00004236"/>
    </source>
</evidence>
<gene>
    <name evidence="21" type="ORF">A3J68_00620</name>
</gene>
<accession>A0A1G2R813</accession>
<dbReference type="AlphaFoldDB" id="A0A1G2R813"/>
<keyword evidence="15" id="KW-0961">Cell wall biogenesis/degradation</keyword>
<dbReference type="GO" id="GO:0008658">
    <property type="term" value="F:penicillin binding"/>
    <property type="evidence" value="ECO:0007669"/>
    <property type="project" value="InterPro"/>
</dbReference>